<dbReference type="GO" id="GO:0003941">
    <property type="term" value="F:L-serine ammonia-lyase activity"/>
    <property type="evidence" value="ECO:0007669"/>
    <property type="project" value="TreeGrafter"/>
</dbReference>
<accession>A0A840RGX3</accession>
<dbReference type="GO" id="GO:0030170">
    <property type="term" value="F:pyridoxal phosphate binding"/>
    <property type="evidence" value="ECO:0007669"/>
    <property type="project" value="TreeGrafter"/>
</dbReference>
<organism evidence="6 7">
    <name type="scientific">Silvimonas terrae</name>
    <dbReference type="NCBI Taxonomy" id="300266"/>
    <lineage>
        <taxon>Bacteria</taxon>
        <taxon>Pseudomonadati</taxon>
        <taxon>Pseudomonadota</taxon>
        <taxon>Betaproteobacteria</taxon>
        <taxon>Neisseriales</taxon>
        <taxon>Chitinibacteraceae</taxon>
        <taxon>Silvimonas</taxon>
    </lineage>
</organism>
<dbReference type="Gene3D" id="3.40.50.1100">
    <property type="match status" value="2"/>
</dbReference>
<evidence type="ECO:0000313" key="6">
    <source>
        <dbReference type="EMBL" id="MBB5191680.1"/>
    </source>
</evidence>
<comment type="caution">
    <text evidence="6">The sequence shown here is derived from an EMBL/GenBank/DDBJ whole genome shotgun (WGS) entry which is preliminary data.</text>
</comment>
<dbReference type="EC" id="4.3.1.19" evidence="6"/>
<sequence length="322" mass="34142">MTTVLPTFQDVLAAADRIAGHAHRTPVLTSRTLNAELGAEVFLKCENFQRMGAFKFRGAFNALSRFDADQRRRGVIAFSSGNHAQAIALAARMLDMPATILMPQDAPAAKVAATEGYGGKVVFFDRYQDDREVLGRALAERDGLTLIPPFDHPDIIAGQGTAALELFEETGPLDALFVPLGGGGLLSGTALTTRVEAPDCKLYGVEPEAGNDGQQSFRSGQIVRIATPRTIADGAQTAHLGALTFPIIRDKVDDILTATDADLVASMRFAASRMKQIIEPTGCLGLAAARGMGRQLQGQRVGVIVSGGNVDLADLGRYFSAG</sequence>
<comment type="similarity">
    <text evidence="2">Belongs to the serine/threonine dehydratase family.</text>
</comment>
<keyword evidence="7" id="KW-1185">Reference proteome</keyword>
<dbReference type="FunFam" id="3.40.50.1100:FF:000005">
    <property type="entry name" value="Threonine dehydratase catabolic"/>
    <property type="match status" value="1"/>
</dbReference>
<dbReference type="AlphaFoldDB" id="A0A840RGX3"/>
<dbReference type="NCBIfam" id="NF005454">
    <property type="entry name" value="PRK07048.1"/>
    <property type="match status" value="1"/>
</dbReference>
<evidence type="ECO:0000256" key="1">
    <source>
        <dbReference type="ARBA" id="ARBA00001933"/>
    </source>
</evidence>
<gene>
    <name evidence="6" type="ORF">HNQ50_002410</name>
</gene>
<dbReference type="InterPro" id="IPR001926">
    <property type="entry name" value="TrpB-like_PALP"/>
</dbReference>
<protein>
    <submittedName>
        <fullName evidence="6">Threonine dehydratase</fullName>
        <ecNumber evidence="6">4.3.1.19</ecNumber>
    </submittedName>
</protein>
<keyword evidence="3" id="KW-0663">Pyridoxal phosphate</keyword>
<evidence type="ECO:0000256" key="4">
    <source>
        <dbReference type="ARBA" id="ARBA00023239"/>
    </source>
</evidence>
<evidence type="ECO:0000313" key="7">
    <source>
        <dbReference type="Proteomes" id="UP000543030"/>
    </source>
</evidence>
<dbReference type="Proteomes" id="UP000543030">
    <property type="component" value="Unassembled WGS sequence"/>
</dbReference>
<evidence type="ECO:0000256" key="2">
    <source>
        <dbReference type="ARBA" id="ARBA00010869"/>
    </source>
</evidence>
<dbReference type="GO" id="GO:0004794">
    <property type="term" value="F:threonine deaminase activity"/>
    <property type="evidence" value="ECO:0007669"/>
    <property type="project" value="UniProtKB-EC"/>
</dbReference>
<dbReference type="RefSeq" id="WP_184100925.1">
    <property type="nucleotide sequence ID" value="NZ_JACHHN010000004.1"/>
</dbReference>
<dbReference type="GO" id="GO:0000287">
    <property type="term" value="F:magnesium ion binding"/>
    <property type="evidence" value="ECO:0007669"/>
    <property type="project" value="TreeGrafter"/>
</dbReference>
<dbReference type="SUPFAM" id="SSF53686">
    <property type="entry name" value="Tryptophan synthase beta subunit-like PLP-dependent enzymes"/>
    <property type="match status" value="1"/>
</dbReference>
<evidence type="ECO:0000259" key="5">
    <source>
        <dbReference type="Pfam" id="PF00291"/>
    </source>
</evidence>
<dbReference type="PANTHER" id="PTHR43050:SF1">
    <property type="entry name" value="SERINE RACEMASE"/>
    <property type="match status" value="1"/>
</dbReference>
<dbReference type="PANTHER" id="PTHR43050">
    <property type="entry name" value="SERINE / THREONINE RACEMASE FAMILY MEMBER"/>
    <property type="match status" value="1"/>
</dbReference>
<dbReference type="GO" id="GO:0008721">
    <property type="term" value="F:D-serine ammonia-lyase activity"/>
    <property type="evidence" value="ECO:0007669"/>
    <property type="project" value="TreeGrafter"/>
</dbReference>
<reference evidence="6 7" key="1">
    <citation type="submission" date="2020-08" db="EMBL/GenBank/DDBJ databases">
        <title>Genomic Encyclopedia of Type Strains, Phase IV (KMG-IV): sequencing the most valuable type-strain genomes for metagenomic binning, comparative biology and taxonomic classification.</title>
        <authorList>
            <person name="Goeker M."/>
        </authorList>
    </citation>
    <scope>NUCLEOTIDE SEQUENCE [LARGE SCALE GENOMIC DNA]</scope>
    <source>
        <strain evidence="6 7">DSM 18233</strain>
    </source>
</reference>
<comment type="cofactor">
    <cofactor evidence="1">
        <name>pyridoxal 5'-phosphate</name>
        <dbReference type="ChEBI" id="CHEBI:597326"/>
    </cofactor>
</comment>
<dbReference type="CDD" id="cd01562">
    <property type="entry name" value="Thr-dehyd"/>
    <property type="match status" value="1"/>
</dbReference>
<name>A0A840RGX3_9NEIS</name>
<dbReference type="Pfam" id="PF00291">
    <property type="entry name" value="PALP"/>
    <property type="match status" value="1"/>
</dbReference>
<evidence type="ECO:0000256" key="3">
    <source>
        <dbReference type="ARBA" id="ARBA00022898"/>
    </source>
</evidence>
<dbReference type="GO" id="GO:0005524">
    <property type="term" value="F:ATP binding"/>
    <property type="evidence" value="ECO:0007669"/>
    <property type="project" value="TreeGrafter"/>
</dbReference>
<keyword evidence="4 6" id="KW-0456">Lyase</keyword>
<dbReference type="EMBL" id="JACHHN010000004">
    <property type="protein sequence ID" value="MBB5191680.1"/>
    <property type="molecule type" value="Genomic_DNA"/>
</dbReference>
<dbReference type="FunFam" id="3.40.50.1100:FF:000007">
    <property type="entry name" value="L-threonine dehydratase catabolic TdcB"/>
    <property type="match status" value="1"/>
</dbReference>
<dbReference type="InterPro" id="IPR036052">
    <property type="entry name" value="TrpB-like_PALP_sf"/>
</dbReference>
<proteinExistence type="inferred from homology"/>
<dbReference type="GO" id="GO:0018114">
    <property type="term" value="F:threonine racemase activity"/>
    <property type="evidence" value="ECO:0007669"/>
    <property type="project" value="TreeGrafter"/>
</dbReference>
<dbReference type="GO" id="GO:0030378">
    <property type="term" value="F:serine racemase activity"/>
    <property type="evidence" value="ECO:0007669"/>
    <property type="project" value="TreeGrafter"/>
</dbReference>
<feature type="domain" description="Tryptophan synthase beta chain-like PALP" evidence="5">
    <location>
        <begin position="20"/>
        <end position="307"/>
    </location>
</feature>